<evidence type="ECO:0000256" key="3">
    <source>
        <dbReference type="ARBA" id="ARBA00022695"/>
    </source>
</evidence>
<dbReference type="Gene3D" id="1.10.40.90">
    <property type="match status" value="1"/>
</dbReference>
<accession>A0ABX2IBN0</accession>
<dbReference type="InterPro" id="IPR044893">
    <property type="entry name" value="RNA_pol_Rpb1_clamp_domain"/>
</dbReference>
<evidence type="ECO:0000256" key="8">
    <source>
        <dbReference type="RuleBase" id="RU004279"/>
    </source>
</evidence>
<evidence type="ECO:0000313" key="10">
    <source>
        <dbReference type="EMBL" id="NSL53851.1"/>
    </source>
</evidence>
<comment type="caution">
    <text evidence="10">The sequence shown here is derived from an EMBL/GenBank/DDBJ whole genome shotgun (WGS) entry which is preliminary data.</text>
</comment>
<comment type="subunit">
    <text evidence="7">The RNAP catalytic core consists of 2 alpha, 1 beta, 1 beta' and 1 omega subunit. When a sigma factor is associated with the core the holoenzyme is formed, which can initiate transcription.</text>
</comment>
<feature type="binding site" evidence="7">
    <location>
        <position position="900"/>
    </location>
    <ligand>
        <name>Zn(2+)</name>
        <dbReference type="ChEBI" id="CHEBI:29105"/>
        <label>2</label>
    </ligand>
</feature>
<feature type="binding site" evidence="7">
    <location>
        <position position="90"/>
    </location>
    <ligand>
        <name>Zn(2+)</name>
        <dbReference type="ChEBI" id="CHEBI:29105"/>
        <label>1</label>
    </ligand>
</feature>
<dbReference type="Proteomes" id="UP000778523">
    <property type="component" value="Unassembled WGS sequence"/>
</dbReference>
<keyword evidence="7" id="KW-0460">Magnesium</keyword>
<dbReference type="Gene3D" id="2.40.40.20">
    <property type="match status" value="1"/>
</dbReference>
<reference evidence="10 11" key="1">
    <citation type="submission" date="2020-06" db="EMBL/GenBank/DDBJ databases">
        <title>Draft genome of Uliginosibacterium sp. IMCC34675.</title>
        <authorList>
            <person name="Song J."/>
        </authorList>
    </citation>
    <scope>NUCLEOTIDE SEQUENCE [LARGE SCALE GENOMIC DNA]</scope>
    <source>
        <strain evidence="10 11">IMCC34675</strain>
    </source>
</reference>
<sequence>MKSLLADLFKQSLPNEEEFDAITIGLASPDKIRSWSYGEVKKPETINYRTFKPERDGLFCAKIFGPVKDYECLCGKYKRLKHRGVICEKCGVEVTLSKVRRERMGHIELASVVAHIWFLKSLPSRLGMVLDMTLRDIERVLYFEAFVVVEPGMTPLTRGQLLTEDDFIAKTEEYGDEFVAVMGAEGIRGLLRNIDIHKEIERLRSELETTGSEAKIKKIVKRLKVLEAFTQSGIKPDWMIMEVLPVLPPDLRPLVPLDGGRFATSDLNDLYRRVINRNNRLKRLLELKAPEIIVRNEKRMLQEAVDSLLDNGRRGKAMTGANKRPLKSLADMIKGKGGRFRQNLLGKRVDYSGRSVITVGPQLKLHQCGLPKLMALELFKPFIFNKLELMGLATTIKQAKKLVESQEPVVWDILEEVIREHPVMLNRAPTLHRLGIQAFEPTLIEGKAIQLHPLVCAAFNADFDGDQMAVHVPLSLEAQMECRTLMLASNNVLSPANGEPIIVPSQDVVLGLYYATRAGVNSAGEGMLFTDVSEVKRAYESGQISLHAKITVRIREVEVDADGNKTETVKRYHTTAGRSLLSEILPAGLPFSVIDKALKKKEISRLINTSFRRCGLRETVIFADKLMQFGFRLATRAGISIAVKDMLVPAEKETIIGAAEAEVKEIAQQYSSGLVTDGERYNKVVDIWGRTGDQVAKAMMDHLGKEPVVDREGNNTKQESFNSIYMMADSGARGSAAQIRQLAGMRGLMAKPDGSIIETPITTNFREGLNVLQYFISTHGARKGLADTALKTANSGYLTRRLVDVTQDLVVTEDDCETTNGFVMKAMIEGGEVVEPLRERILGRVAADDVVSPESQETVIYAGSLLDEDACDLIDALGIDEVRVRAPLTCETRYGLCAKCYGRDLGRGNLVNVGEAVGVIAAQSIGEPGTQLTMRTFHVGGAASRAAVASSVEAKSAGIVRFAGNMRYVTNAKGEKIVISRSAEVVVADDAGRERERHKLTYGGTLLVDDGQTVKAGVQLAVWDPHTRPIITEYSGTIKFENVEEGATVAKQIDEVTGLSTLVVIDAKRRSASTKGVRPQVKLINDSGEEVKIAGTDHAVTITFQVGSLITVKDGQQVSVGDVLAKIPQESAKTRDITGGLPRVAELFEARAPKDAGVLAEVTGTLSFGKDTKGKQRLVITEPDGTVHESLIPKDKHVLVHDGQVVQRGELIVDGPADPHDILRLQGVEALARYIIDEVQDVYRLQGVKINDKHIEVIVRQMLRRVIVSEPAESRFIREEQVERSEVLDENDKLIAEGKLPASYEYMLLGITKASLSTDSFISAASFQETTRVLTEAAIMGKKDDLRGLKENVIVGRLIPAGTGLAYHRNRRNQTPGLDAANALFASPEEIAAVAEGESPDVA</sequence>
<dbReference type="SMART" id="SM00663">
    <property type="entry name" value="RPOLA_N"/>
    <property type="match status" value="1"/>
</dbReference>
<feature type="binding site" evidence="7">
    <location>
        <position position="72"/>
    </location>
    <ligand>
        <name>Zn(2+)</name>
        <dbReference type="ChEBI" id="CHEBI:29105"/>
        <label>1</label>
    </ligand>
</feature>
<dbReference type="InterPro" id="IPR000722">
    <property type="entry name" value="RNA_pol_asu"/>
</dbReference>
<dbReference type="Gene3D" id="1.10.150.390">
    <property type="match status" value="1"/>
</dbReference>
<dbReference type="InterPro" id="IPR007080">
    <property type="entry name" value="RNA_pol_Rpb1_1"/>
</dbReference>
<evidence type="ECO:0000256" key="1">
    <source>
        <dbReference type="ARBA" id="ARBA00022478"/>
    </source>
</evidence>
<comment type="cofactor">
    <cofactor evidence="7">
        <name>Mg(2+)</name>
        <dbReference type="ChEBI" id="CHEBI:18420"/>
    </cofactor>
    <text evidence="7">Binds 1 Mg(2+) ion per subunit.</text>
</comment>
<evidence type="ECO:0000256" key="5">
    <source>
        <dbReference type="ARBA" id="ARBA00023163"/>
    </source>
</evidence>
<dbReference type="HAMAP" id="MF_01322">
    <property type="entry name" value="RNApol_bact_RpoC"/>
    <property type="match status" value="1"/>
</dbReference>
<gene>
    <name evidence="7 10" type="primary">rpoC</name>
    <name evidence="10" type="ORF">HJ583_002335</name>
</gene>
<feature type="binding site" evidence="7">
    <location>
        <position position="466"/>
    </location>
    <ligand>
        <name>Mg(2+)</name>
        <dbReference type="ChEBI" id="CHEBI:18420"/>
    </ligand>
</feature>
<dbReference type="PANTHER" id="PTHR19376:SF54">
    <property type="entry name" value="DNA-DIRECTED RNA POLYMERASE SUBUNIT BETA"/>
    <property type="match status" value="1"/>
</dbReference>
<dbReference type="Gene3D" id="2.40.50.100">
    <property type="match status" value="3"/>
</dbReference>
<feature type="binding site" evidence="7">
    <location>
        <position position="462"/>
    </location>
    <ligand>
        <name>Mg(2+)</name>
        <dbReference type="ChEBI" id="CHEBI:18420"/>
    </ligand>
</feature>
<dbReference type="NCBIfam" id="TIGR02386">
    <property type="entry name" value="rpoC_TIGR"/>
    <property type="match status" value="1"/>
</dbReference>
<evidence type="ECO:0000256" key="6">
    <source>
        <dbReference type="ARBA" id="ARBA00048552"/>
    </source>
</evidence>
<dbReference type="InterPro" id="IPR007066">
    <property type="entry name" value="RNA_pol_Rpb1_3"/>
</dbReference>
<dbReference type="GO" id="GO:0003899">
    <property type="term" value="F:DNA-directed RNA polymerase activity"/>
    <property type="evidence" value="ECO:0007669"/>
    <property type="project" value="UniProtKB-EC"/>
</dbReference>
<dbReference type="Gene3D" id="4.10.860.120">
    <property type="entry name" value="RNA polymerase II, clamp domain"/>
    <property type="match status" value="1"/>
</dbReference>
<dbReference type="Gene3D" id="1.10.1790.20">
    <property type="match status" value="1"/>
</dbReference>
<dbReference type="InterPro" id="IPR042102">
    <property type="entry name" value="RNA_pol_Rpb1_3_sf"/>
</dbReference>
<dbReference type="Gene3D" id="1.10.132.30">
    <property type="match status" value="1"/>
</dbReference>
<evidence type="ECO:0000256" key="4">
    <source>
        <dbReference type="ARBA" id="ARBA00022723"/>
    </source>
</evidence>
<comment type="catalytic activity">
    <reaction evidence="6 7 8">
        <text>RNA(n) + a ribonucleoside 5'-triphosphate = RNA(n+1) + diphosphate</text>
        <dbReference type="Rhea" id="RHEA:21248"/>
        <dbReference type="Rhea" id="RHEA-COMP:14527"/>
        <dbReference type="Rhea" id="RHEA-COMP:17342"/>
        <dbReference type="ChEBI" id="CHEBI:33019"/>
        <dbReference type="ChEBI" id="CHEBI:61557"/>
        <dbReference type="ChEBI" id="CHEBI:140395"/>
        <dbReference type="EC" id="2.7.7.6"/>
    </reaction>
</comment>
<protein>
    <recommendedName>
        <fullName evidence="7">DNA-directed RNA polymerase subunit beta'</fullName>
        <shortName evidence="7">RNAP subunit beta'</shortName>
        <ecNumber evidence="7">2.7.7.6</ecNumber>
    </recommendedName>
    <alternativeName>
        <fullName evidence="7">RNA polymerase subunit beta'</fullName>
    </alternativeName>
    <alternativeName>
        <fullName evidence="7">Transcriptase subunit beta'</fullName>
    </alternativeName>
</protein>
<comment type="function">
    <text evidence="7 8">DNA-dependent RNA polymerase catalyzes the transcription of DNA into RNA using the four ribonucleoside triphosphates as substrates.</text>
</comment>
<feature type="binding site" evidence="7">
    <location>
        <position position="74"/>
    </location>
    <ligand>
        <name>Zn(2+)</name>
        <dbReference type="ChEBI" id="CHEBI:29105"/>
        <label>1</label>
    </ligand>
</feature>
<keyword evidence="3 7" id="KW-0548">Nucleotidyltransferase</keyword>
<keyword evidence="11" id="KW-1185">Reference proteome</keyword>
<evidence type="ECO:0000259" key="9">
    <source>
        <dbReference type="SMART" id="SM00663"/>
    </source>
</evidence>
<dbReference type="Pfam" id="PF00623">
    <property type="entry name" value="RNA_pol_Rpb1_2"/>
    <property type="match status" value="2"/>
</dbReference>
<dbReference type="InterPro" id="IPR038120">
    <property type="entry name" value="Rpb1_funnel_sf"/>
</dbReference>
<keyword evidence="7" id="KW-0862">Zinc</keyword>
<keyword evidence="5 7" id="KW-0804">Transcription</keyword>
<feature type="domain" description="RNA polymerase N-terminal" evidence="9">
    <location>
        <begin position="237"/>
        <end position="516"/>
    </location>
</feature>
<dbReference type="InterPro" id="IPR045867">
    <property type="entry name" value="DNA-dir_RpoC_beta_prime"/>
</dbReference>
<dbReference type="Pfam" id="PF04998">
    <property type="entry name" value="RNA_pol_Rpb1_5"/>
    <property type="match status" value="1"/>
</dbReference>
<dbReference type="EC" id="2.7.7.6" evidence="7"/>
<organism evidence="10 11">
    <name type="scientific">Uliginosibacterium aquaticum</name>
    <dbReference type="NCBI Taxonomy" id="2731212"/>
    <lineage>
        <taxon>Bacteria</taxon>
        <taxon>Pseudomonadati</taxon>
        <taxon>Pseudomonadota</taxon>
        <taxon>Betaproteobacteria</taxon>
        <taxon>Rhodocyclales</taxon>
        <taxon>Zoogloeaceae</taxon>
        <taxon>Uliginosibacterium</taxon>
    </lineage>
</organism>
<feature type="binding site" evidence="7">
    <location>
        <position position="464"/>
    </location>
    <ligand>
        <name>Mg(2+)</name>
        <dbReference type="ChEBI" id="CHEBI:18420"/>
    </ligand>
</feature>
<dbReference type="Pfam" id="PF04997">
    <property type="entry name" value="RNA_pol_Rpb1_1"/>
    <property type="match status" value="1"/>
</dbReference>
<feature type="binding site" evidence="7">
    <location>
        <position position="890"/>
    </location>
    <ligand>
        <name>Zn(2+)</name>
        <dbReference type="ChEBI" id="CHEBI:29105"/>
        <label>2</label>
    </ligand>
</feature>
<evidence type="ECO:0000256" key="2">
    <source>
        <dbReference type="ARBA" id="ARBA00022679"/>
    </source>
</evidence>
<dbReference type="Pfam" id="PF04983">
    <property type="entry name" value="RNA_pol_Rpb1_3"/>
    <property type="match status" value="1"/>
</dbReference>
<dbReference type="RefSeq" id="WP_101941777.1">
    <property type="nucleotide sequence ID" value="NZ_JABCSC020000001.1"/>
</dbReference>
<keyword evidence="1 7" id="KW-0240">DNA-directed RNA polymerase</keyword>
<keyword evidence="2 7" id="KW-0808">Transferase</keyword>
<name>A0ABX2IBN0_9RHOO</name>
<dbReference type="InterPro" id="IPR007081">
    <property type="entry name" value="RNA_pol_Rpb1_5"/>
</dbReference>
<evidence type="ECO:0000313" key="11">
    <source>
        <dbReference type="Proteomes" id="UP000778523"/>
    </source>
</evidence>
<dbReference type="Pfam" id="PF05000">
    <property type="entry name" value="RNA_pol_Rpb1_4"/>
    <property type="match status" value="1"/>
</dbReference>
<dbReference type="SUPFAM" id="SSF64484">
    <property type="entry name" value="beta and beta-prime subunits of DNA dependent RNA-polymerase"/>
    <property type="match status" value="1"/>
</dbReference>
<dbReference type="PANTHER" id="PTHR19376">
    <property type="entry name" value="DNA-DIRECTED RNA POLYMERASE"/>
    <property type="match status" value="1"/>
</dbReference>
<dbReference type="CDD" id="cd01609">
    <property type="entry name" value="RNAP_beta'_N"/>
    <property type="match status" value="1"/>
</dbReference>
<dbReference type="EMBL" id="JABCSC020000001">
    <property type="protein sequence ID" value="NSL53851.1"/>
    <property type="molecule type" value="Genomic_DNA"/>
</dbReference>
<comment type="similarity">
    <text evidence="7 8">Belongs to the RNA polymerase beta' chain family.</text>
</comment>
<dbReference type="Gene3D" id="1.10.274.100">
    <property type="entry name" value="RNA polymerase Rpb1, domain 3"/>
    <property type="match status" value="1"/>
</dbReference>
<feature type="binding site" evidence="7">
    <location>
        <position position="87"/>
    </location>
    <ligand>
        <name>Zn(2+)</name>
        <dbReference type="ChEBI" id="CHEBI:29105"/>
        <label>1</label>
    </ligand>
</feature>
<dbReference type="InterPro" id="IPR006592">
    <property type="entry name" value="RNA_pol_N"/>
</dbReference>
<evidence type="ECO:0000256" key="7">
    <source>
        <dbReference type="HAMAP-Rule" id="MF_01322"/>
    </source>
</evidence>
<dbReference type="CDD" id="cd02655">
    <property type="entry name" value="RNAP_beta'_C"/>
    <property type="match status" value="1"/>
</dbReference>
<comment type="cofactor">
    <cofactor evidence="7">
        <name>Zn(2+)</name>
        <dbReference type="ChEBI" id="CHEBI:29105"/>
    </cofactor>
    <text evidence="7">Binds 2 Zn(2+) ions per subunit.</text>
</comment>
<dbReference type="GO" id="GO:0000428">
    <property type="term" value="C:DNA-directed RNA polymerase complex"/>
    <property type="evidence" value="ECO:0007669"/>
    <property type="project" value="UniProtKB-KW"/>
</dbReference>
<dbReference type="InterPro" id="IPR007083">
    <property type="entry name" value="RNA_pol_Rpb1_4"/>
</dbReference>
<feature type="binding site" evidence="7">
    <location>
        <position position="816"/>
    </location>
    <ligand>
        <name>Zn(2+)</name>
        <dbReference type="ChEBI" id="CHEBI:29105"/>
        <label>2</label>
    </ligand>
</feature>
<keyword evidence="4 7" id="KW-0479">Metal-binding</keyword>
<feature type="binding site" evidence="7">
    <location>
        <position position="897"/>
    </location>
    <ligand>
        <name>Zn(2+)</name>
        <dbReference type="ChEBI" id="CHEBI:29105"/>
        <label>2</label>
    </ligand>
</feature>
<dbReference type="InterPro" id="IPR012754">
    <property type="entry name" value="DNA-dir_RpoC_beta_prime_bact"/>
</dbReference>
<proteinExistence type="inferred from homology"/>